<evidence type="ECO:0000313" key="1">
    <source>
        <dbReference type="EMBL" id="VZH85946.1"/>
    </source>
</evidence>
<dbReference type="AlphaFoldDB" id="A0A6I8MH97"/>
<proteinExistence type="predicted"/>
<reference evidence="1 2" key="1">
    <citation type="submission" date="2019-11" db="EMBL/GenBank/DDBJ databases">
        <authorList>
            <person name="Brisse S."/>
        </authorList>
    </citation>
    <scope>NUCLEOTIDE SEQUENCE [LARGE SCALE GENOMIC DNA]</scope>
    <source>
        <strain evidence="1">FRC0190</strain>
    </source>
</reference>
<accession>A0A6I8MH97</accession>
<dbReference type="Proteomes" id="UP000423525">
    <property type="component" value="Chromosome"/>
</dbReference>
<name>A0A6I8MH97_9CORY</name>
<dbReference type="EMBL" id="LR738855">
    <property type="protein sequence ID" value="VZH85946.1"/>
    <property type="molecule type" value="Genomic_DNA"/>
</dbReference>
<dbReference type="RefSeq" id="WP_155873847.1">
    <property type="nucleotide sequence ID" value="NZ_CP168248.1"/>
</dbReference>
<dbReference type="KEGG" id="crf:FRC0190_01878"/>
<gene>
    <name evidence="1" type="ORF">FRC0190_01878</name>
</gene>
<organism evidence="1 2">
    <name type="scientific">Corynebacterium rouxii</name>
    <dbReference type="NCBI Taxonomy" id="2719119"/>
    <lineage>
        <taxon>Bacteria</taxon>
        <taxon>Bacillati</taxon>
        <taxon>Actinomycetota</taxon>
        <taxon>Actinomycetes</taxon>
        <taxon>Mycobacteriales</taxon>
        <taxon>Corynebacteriaceae</taxon>
        <taxon>Corynebacterium</taxon>
    </lineage>
</organism>
<sequence>MLPAIEYLDSQGLKTVYYAQIEGSSITAEVTIQALRANEINNAALNPETTPLLPLVEFDPNTDECKRATPSQRRYVRGRIGKYLPFSKAPRIDYATIQQCEQILAYFNEPTEPLHKQGRDSMKL</sequence>
<protein>
    <submittedName>
        <fullName evidence="1">Uncharacterized protein</fullName>
    </submittedName>
</protein>
<evidence type="ECO:0000313" key="2">
    <source>
        <dbReference type="Proteomes" id="UP000423525"/>
    </source>
</evidence>